<comment type="pathway">
    <text evidence="2">Cofactor biosynthesis; thiamine diphosphate biosynthesis.</text>
</comment>
<feature type="domain" description="SsuA/THI5-like" evidence="13">
    <location>
        <begin position="40"/>
        <end position="251"/>
    </location>
</feature>
<dbReference type="PANTHER" id="PTHR31528">
    <property type="entry name" value="4-AMINO-5-HYDROXYMETHYL-2-METHYLPYRIMIDINE PHOSPHATE SYNTHASE THI11-RELATED"/>
    <property type="match status" value="1"/>
</dbReference>
<keyword evidence="5" id="KW-0808">Transferase</keyword>
<dbReference type="EMBL" id="CP061799">
    <property type="protein sequence ID" value="QTA81541.1"/>
    <property type="molecule type" value="Genomic_DNA"/>
</dbReference>
<evidence type="ECO:0000313" key="15">
    <source>
        <dbReference type="Proteomes" id="UP000663720"/>
    </source>
</evidence>
<evidence type="ECO:0000256" key="6">
    <source>
        <dbReference type="ARBA" id="ARBA00022723"/>
    </source>
</evidence>
<comment type="function">
    <text evidence="1">Responsible for the formation of the pyrimidine heterocycle in the thiamine biosynthesis pathway. Catalyzes the formation of hydroxymethylpyrimidine phosphate (HMP-P) from histidine and pyridoxal phosphate (PLP). The protein uses PLP and the active site histidine to form HMP-P, generating an inactive enzyme. The enzyme can only undergo a single turnover, which suggests it is a suicide enzyme.</text>
</comment>
<accession>A0A975B9R7</accession>
<reference evidence="14" key="1">
    <citation type="journal article" date="2021" name="Microb. Physiol.">
        <title>Proteogenomic Insights into the Physiology of Marine, Sulfate-Reducing, Filamentous Desulfonema limicola and Desulfonema magnum.</title>
        <authorList>
            <person name="Schnaars V."/>
            <person name="Wohlbrand L."/>
            <person name="Scheve S."/>
            <person name="Hinrichs C."/>
            <person name="Reinhardt R."/>
            <person name="Rabus R."/>
        </authorList>
    </citation>
    <scope>NUCLEOTIDE SEQUENCE</scope>
    <source>
        <strain evidence="14">5ac10</strain>
    </source>
</reference>
<dbReference type="KEGG" id="dli:dnl_38790"/>
<evidence type="ECO:0000256" key="7">
    <source>
        <dbReference type="ARBA" id="ARBA00022898"/>
    </source>
</evidence>
<evidence type="ECO:0000256" key="2">
    <source>
        <dbReference type="ARBA" id="ARBA00004948"/>
    </source>
</evidence>
<dbReference type="RefSeq" id="WP_207687564.1">
    <property type="nucleotide sequence ID" value="NZ_CP061799.1"/>
</dbReference>
<dbReference type="GO" id="GO:0046872">
    <property type="term" value="F:metal ion binding"/>
    <property type="evidence" value="ECO:0007669"/>
    <property type="project" value="UniProtKB-KW"/>
</dbReference>
<comment type="similarity">
    <text evidence="3">Belongs to the NMT1/THI5 family.</text>
</comment>
<evidence type="ECO:0000256" key="3">
    <source>
        <dbReference type="ARBA" id="ARBA00009406"/>
    </source>
</evidence>
<evidence type="ECO:0000256" key="10">
    <source>
        <dbReference type="ARBA" id="ARBA00033171"/>
    </source>
</evidence>
<keyword evidence="12" id="KW-0732">Signal</keyword>
<proteinExistence type="inferred from homology"/>
<feature type="signal peptide" evidence="12">
    <location>
        <begin position="1"/>
        <end position="27"/>
    </location>
</feature>
<gene>
    <name evidence="14" type="ORF">dnl_38790</name>
</gene>
<dbReference type="Gene3D" id="3.40.190.10">
    <property type="entry name" value="Periplasmic binding protein-like II"/>
    <property type="match status" value="2"/>
</dbReference>
<evidence type="ECO:0000256" key="11">
    <source>
        <dbReference type="ARBA" id="ARBA00048179"/>
    </source>
</evidence>
<feature type="chain" id="PRO_5037009349" description="Thiamine pyrimidine synthase" evidence="12">
    <location>
        <begin position="28"/>
        <end position="328"/>
    </location>
</feature>
<evidence type="ECO:0000313" key="14">
    <source>
        <dbReference type="EMBL" id="QTA81541.1"/>
    </source>
</evidence>
<evidence type="ECO:0000256" key="9">
    <source>
        <dbReference type="ARBA" id="ARBA00023004"/>
    </source>
</evidence>
<organism evidence="14 15">
    <name type="scientific">Desulfonema limicola</name>
    <dbReference type="NCBI Taxonomy" id="45656"/>
    <lineage>
        <taxon>Bacteria</taxon>
        <taxon>Pseudomonadati</taxon>
        <taxon>Thermodesulfobacteriota</taxon>
        <taxon>Desulfobacteria</taxon>
        <taxon>Desulfobacterales</taxon>
        <taxon>Desulfococcaceae</taxon>
        <taxon>Desulfonema</taxon>
    </lineage>
</organism>
<comment type="subunit">
    <text evidence="4">Homodimer.</text>
</comment>
<keyword evidence="7" id="KW-0663">Pyridoxal phosphate</keyword>
<keyword evidence="6" id="KW-0479">Metal-binding</keyword>
<dbReference type="GO" id="GO:0016740">
    <property type="term" value="F:transferase activity"/>
    <property type="evidence" value="ECO:0007669"/>
    <property type="project" value="UniProtKB-KW"/>
</dbReference>
<dbReference type="AlphaFoldDB" id="A0A975B9R7"/>
<dbReference type="Pfam" id="PF09084">
    <property type="entry name" value="NMT1"/>
    <property type="match status" value="1"/>
</dbReference>
<evidence type="ECO:0000256" key="5">
    <source>
        <dbReference type="ARBA" id="ARBA00022679"/>
    </source>
</evidence>
<dbReference type="InterPro" id="IPR015168">
    <property type="entry name" value="SsuA/THI5"/>
</dbReference>
<sequence>MCKKFFPACFVFIFTIATLFSANGVCAEDTVNYRLKWLFNTSTVGDLYADVNGIFKAAGLDVKVKAGGPERDAIRELELNHAQFGTASADQVIRALSKGSPVVVVAQLFQVNPLQWIYRKSKPPVKNLEDLKGRVLGITYGGNDETIMKTLLAKTNIPDNEVKFFSVRYDYTPFFQDRVDLWPVYRNAQGPIIAQKLETAGEEVEFFNPADFGVKFVANSIVTSEKMLNQNPELVKRFTSALIQGWTEALDPANKQKALAVLEQFDKDTPPEIRKKQLEITRTFIKPSPGFKIGTIDIQGWKQTEEIMLAQKQIPGPVNVEQVLKGQE</sequence>
<evidence type="ECO:0000256" key="4">
    <source>
        <dbReference type="ARBA" id="ARBA00011738"/>
    </source>
</evidence>
<evidence type="ECO:0000256" key="12">
    <source>
        <dbReference type="SAM" id="SignalP"/>
    </source>
</evidence>
<evidence type="ECO:0000259" key="13">
    <source>
        <dbReference type="Pfam" id="PF09084"/>
    </source>
</evidence>
<protein>
    <recommendedName>
        <fullName evidence="10">Thiamine pyrimidine synthase</fullName>
    </recommendedName>
</protein>
<comment type="catalytic activity">
    <reaction evidence="11">
        <text>N(6)-(pyridoxal phosphate)-L-lysyl-[4-amino-5-hydroxymethyl-2-methylpyrimidine phosphate synthase] + L-histidyl-[4-amino-5-hydroxymethyl-2-methylpyrimidine phosphate synthase] + 2 Fe(3+) + 4 H2O = L-lysyl-[4-amino-5-hydroxymethyl-2-methylpyrimidine phosphate synthase] + (2S)-2-amino-5-hydroxy-4-oxopentanoyl-[4-amino-5-hydroxymethyl-2-methylpyrimidine phosphate synthase] + 4-amino-2-methyl-5-(phosphooxymethyl)pyrimidine + 3-oxopropanoate + 2 Fe(2+) + 2 H(+)</text>
        <dbReference type="Rhea" id="RHEA:65756"/>
        <dbReference type="Rhea" id="RHEA-COMP:16892"/>
        <dbReference type="Rhea" id="RHEA-COMP:16893"/>
        <dbReference type="Rhea" id="RHEA-COMP:16894"/>
        <dbReference type="Rhea" id="RHEA-COMP:16895"/>
        <dbReference type="ChEBI" id="CHEBI:15377"/>
        <dbReference type="ChEBI" id="CHEBI:15378"/>
        <dbReference type="ChEBI" id="CHEBI:29033"/>
        <dbReference type="ChEBI" id="CHEBI:29034"/>
        <dbReference type="ChEBI" id="CHEBI:29969"/>
        <dbReference type="ChEBI" id="CHEBI:29979"/>
        <dbReference type="ChEBI" id="CHEBI:33190"/>
        <dbReference type="ChEBI" id="CHEBI:58354"/>
        <dbReference type="ChEBI" id="CHEBI:143915"/>
        <dbReference type="ChEBI" id="CHEBI:157692"/>
    </reaction>
    <physiologicalReaction direction="left-to-right" evidence="11">
        <dbReference type="Rhea" id="RHEA:65757"/>
    </physiologicalReaction>
</comment>
<evidence type="ECO:0000256" key="1">
    <source>
        <dbReference type="ARBA" id="ARBA00003469"/>
    </source>
</evidence>
<keyword evidence="8" id="KW-0784">Thiamine biosynthesis</keyword>
<dbReference type="InterPro" id="IPR027939">
    <property type="entry name" value="NMT1/THI5"/>
</dbReference>
<dbReference type="Proteomes" id="UP000663720">
    <property type="component" value="Chromosome"/>
</dbReference>
<keyword evidence="15" id="KW-1185">Reference proteome</keyword>
<dbReference type="GO" id="GO:0009228">
    <property type="term" value="P:thiamine biosynthetic process"/>
    <property type="evidence" value="ECO:0007669"/>
    <property type="project" value="UniProtKB-KW"/>
</dbReference>
<evidence type="ECO:0000256" key="8">
    <source>
        <dbReference type="ARBA" id="ARBA00022977"/>
    </source>
</evidence>
<dbReference type="PANTHER" id="PTHR31528:SF1">
    <property type="entry name" value="4-AMINO-5-HYDROXYMETHYL-2-METHYLPYRIMIDINE PHOSPHATE SYNTHASE THI11-RELATED"/>
    <property type="match status" value="1"/>
</dbReference>
<dbReference type="SUPFAM" id="SSF53850">
    <property type="entry name" value="Periplasmic binding protein-like II"/>
    <property type="match status" value="1"/>
</dbReference>
<keyword evidence="9" id="KW-0408">Iron</keyword>
<name>A0A975B9R7_9BACT</name>